<gene>
    <name evidence="1" type="primary">orf116</name>
</gene>
<dbReference type="EMBL" id="KX808498">
    <property type="protein sequence ID" value="AOP19235.1"/>
    <property type="molecule type" value="Genomic_DNA"/>
</dbReference>
<organism evidence="1">
    <name type="scientific">Caulerpa cliftonii</name>
    <dbReference type="NCBI Taxonomy" id="1004391"/>
    <lineage>
        <taxon>Eukaryota</taxon>
        <taxon>Viridiplantae</taxon>
        <taxon>Chlorophyta</taxon>
        <taxon>core chlorophytes</taxon>
        <taxon>Ulvophyceae</taxon>
        <taxon>TCBD clade</taxon>
        <taxon>Bryopsidales</taxon>
        <taxon>Halimedineae</taxon>
        <taxon>Caulerpaceae</taxon>
        <taxon>Caulerpa</taxon>
    </lineage>
</organism>
<geneLocation type="chloroplast" evidence="1"/>
<dbReference type="AlphaFoldDB" id="A0A1C9JBK3"/>
<dbReference type="RefSeq" id="YP_009306331.1">
    <property type="nucleotide sequence ID" value="NC_031368.1"/>
</dbReference>
<keyword evidence="1" id="KW-0150">Chloroplast</keyword>
<reference evidence="1" key="1">
    <citation type="journal article" date="2016" name="Genome Biol. Evol.">
        <title>Evolutionary Dynamics of Chloroplast Genomes in Low Light: A Case Study of the Endolithic Green Alga Ostreobium quekettii.</title>
        <authorList>
            <person name="R Marcelino V."/>
            <person name="Cremen M.C."/>
            <person name="Jackson C.J."/>
            <person name="Larkum A.A."/>
            <person name="Verbruggen H."/>
        </authorList>
    </citation>
    <scope>NUCLEOTIDE SEQUENCE</scope>
</reference>
<name>A0A1C9JBK3_9CHLO</name>
<dbReference type="GeneID" id="29288732"/>
<keyword evidence="1" id="KW-0934">Plastid</keyword>
<proteinExistence type="predicted"/>
<accession>A0A1C9JBK3</accession>
<evidence type="ECO:0000313" key="1">
    <source>
        <dbReference type="EMBL" id="AOP19235.1"/>
    </source>
</evidence>
<protein>
    <submittedName>
        <fullName evidence="1">Uncharacterized protein</fullName>
    </submittedName>
</protein>
<reference evidence="1" key="2">
    <citation type="submission" date="2016-08" db="EMBL/GenBank/DDBJ databases">
        <authorList>
            <person name="Seilhamer J.J."/>
        </authorList>
    </citation>
    <scope>NUCLEOTIDE SEQUENCE</scope>
</reference>
<sequence length="116" mass="12607">MIVISKFPNPIDLRVWPDTSLGRTDLALKLSFSSLLLNILSARAPDLMLDHDSILDFCCKLLGRASGLIPGPIPWWFDLSQVFVPASFGPSGGRCDRCGRPCSGQIQIPKVVGAKL</sequence>